<dbReference type="EMBL" id="MU853927">
    <property type="protein sequence ID" value="KAK3935362.1"/>
    <property type="molecule type" value="Genomic_DNA"/>
</dbReference>
<name>A0AAN6MXK9_9PEZI</name>
<proteinExistence type="predicted"/>
<evidence type="ECO:0000313" key="2">
    <source>
        <dbReference type="Proteomes" id="UP001303473"/>
    </source>
</evidence>
<sequence length="378" mass="41940">MSNRVRQISIPNCNNARFTHAHGPSLNEGSSSLQLNHTRTAFGSLPPCVLASSSAGSVDAGLHGDTQPIPAVFAVDPSQLPSVSSIETSRLWTPVFNKSIGKDANYRWRLDLTWEPDVFAAALGHYANGPTLRIECRHFCPDREDQTTLWGKAKTGWCPLPTPAVAIEPMPEIVRLRGVQQAAVKGEGNAGSRPDGLIVQGGIAIECGTTQRRHPGDETLPSISHNTPAITNGLFSDESMDQLARSVRQLVTEWEKWQETENYRLVQFGFMNGRISVRHTEKPRVSRNSCYIRCARYNGKTVVPMSDVLTFLPYMCGREFSDEERGVVATALTRRSFREVTKSAYKKIFGAHVEQTMLFLLDDLHNLVHEVIAEVSRI</sequence>
<accession>A0AAN6MXK9</accession>
<gene>
    <name evidence="1" type="ORF">QBC46DRAFT_413107</name>
</gene>
<dbReference type="Proteomes" id="UP001303473">
    <property type="component" value="Unassembled WGS sequence"/>
</dbReference>
<organism evidence="1 2">
    <name type="scientific">Diplogelasinospora grovesii</name>
    <dbReference type="NCBI Taxonomy" id="303347"/>
    <lineage>
        <taxon>Eukaryota</taxon>
        <taxon>Fungi</taxon>
        <taxon>Dikarya</taxon>
        <taxon>Ascomycota</taxon>
        <taxon>Pezizomycotina</taxon>
        <taxon>Sordariomycetes</taxon>
        <taxon>Sordariomycetidae</taxon>
        <taxon>Sordariales</taxon>
        <taxon>Diplogelasinosporaceae</taxon>
        <taxon>Diplogelasinospora</taxon>
    </lineage>
</organism>
<comment type="caution">
    <text evidence="1">The sequence shown here is derived from an EMBL/GenBank/DDBJ whole genome shotgun (WGS) entry which is preliminary data.</text>
</comment>
<keyword evidence="2" id="KW-1185">Reference proteome</keyword>
<protein>
    <submittedName>
        <fullName evidence="1">Uncharacterized protein</fullName>
    </submittedName>
</protein>
<dbReference type="AlphaFoldDB" id="A0AAN6MXK9"/>
<evidence type="ECO:0000313" key="1">
    <source>
        <dbReference type="EMBL" id="KAK3935362.1"/>
    </source>
</evidence>
<reference evidence="2" key="1">
    <citation type="journal article" date="2023" name="Mol. Phylogenet. Evol.">
        <title>Genome-scale phylogeny and comparative genomics of the fungal order Sordariales.</title>
        <authorList>
            <person name="Hensen N."/>
            <person name="Bonometti L."/>
            <person name="Westerberg I."/>
            <person name="Brannstrom I.O."/>
            <person name="Guillou S."/>
            <person name="Cros-Aarteil S."/>
            <person name="Calhoun S."/>
            <person name="Haridas S."/>
            <person name="Kuo A."/>
            <person name="Mondo S."/>
            <person name="Pangilinan J."/>
            <person name="Riley R."/>
            <person name="LaButti K."/>
            <person name="Andreopoulos B."/>
            <person name="Lipzen A."/>
            <person name="Chen C."/>
            <person name="Yan M."/>
            <person name="Daum C."/>
            <person name="Ng V."/>
            <person name="Clum A."/>
            <person name="Steindorff A."/>
            <person name="Ohm R.A."/>
            <person name="Martin F."/>
            <person name="Silar P."/>
            <person name="Natvig D.O."/>
            <person name="Lalanne C."/>
            <person name="Gautier V."/>
            <person name="Ament-Velasquez S.L."/>
            <person name="Kruys A."/>
            <person name="Hutchinson M.I."/>
            <person name="Powell A.J."/>
            <person name="Barry K."/>
            <person name="Miller A.N."/>
            <person name="Grigoriev I.V."/>
            <person name="Debuchy R."/>
            <person name="Gladieux P."/>
            <person name="Hiltunen Thoren M."/>
            <person name="Johannesson H."/>
        </authorList>
    </citation>
    <scope>NUCLEOTIDE SEQUENCE [LARGE SCALE GENOMIC DNA]</scope>
    <source>
        <strain evidence="2">CBS 340.73</strain>
    </source>
</reference>